<evidence type="ECO:0000256" key="2">
    <source>
        <dbReference type="SAM" id="SignalP"/>
    </source>
</evidence>
<feature type="compositionally biased region" description="Polar residues" evidence="1">
    <location>
        <begin position="198"/>
        <end position="210"/>
    </location>
</feature>
<name>K2N3N4_TRYCR</name>
<evidence type="ECO:0008006" key="5">
    <source>
        <dbReference type="Google" id="ProtNLM"/>
    </source>
</evidence>
<feature type="signal peptide" evidence="2">
    <location>
        <begin position="1"/>
        <end position="32"/>
    </location>
</feature>
<gene>
    <name evidence="3" type="ORF">MOQ_006970</name>
</gene>
<keyword evidence="4" id="KW-1185">Reference proteome</keyword>
<feature type="compositionally biased region" description="Basic and acidic residues" evidence="1">
    <location>
        <begin position="170"/>
        <end position="182"/>
    </location>
</feature>
<evidence type="ECO:0000256" key="1">
    <source>
        <dbReference type="SAM" id="MobiDB-lite"/>
    </source>
</evidence>
<keyword evidence="2" id="KW-0732">Signal</keyword>
<dbReference type="AlphaFoldDB" id="K2N3N4"/>
<sequence length="225" mass="23984">MMMMVTVRRRVTCDLLVLALFCCCCCFSVCGAAAPVVQSPAAQEEEEGYVDVLCPGKDGKLRWRLPDESGWRECARRPKEADESGDDCARLCIEAWEAFSDSEFLEMCTSVGDQSNVMFQMAFETSGDLKNCTSATAPNDVRATAPGPSGTDGQAQGGVGGRPGEAAEAPNEKPPEPTEKGGSDPTTSETVNAIPPKSNESAAQSVQRAATTRPRKLPTIIMLPN</sequence>
<accession>K2N3N4</accession>
<feature type="chain" id="PRO_5003861863" description="Mucin-like glycoprotein" evidence="2">
    <location>
        <begin position="33"/>
        <end position="225"/>
    </location>
</feature>
<protein>
    <recommendedName>
        <fullName evidence="5">Mucin-like glycoprotein</fullName>
    </recommendedName>
</protein>
<dbReference type="Proteomes" id="UP000007350">
    <property type="component" value="Unassembled WGS sequence"/>
</dbReference>
<evidence type="ECO:0000313" key="4">
    <source>
        <dbReference type="Proteomes" id="UP000007350"/>
    </source>
</evidence>
<comment type="caution">
    <text evidence="3">The sequence shown here is derived from an EMBL/GenBank/DDBJ whole genome shotgun (WGS) entry which is preliminary data.</text>
</comment>
<dbReference type="EMBL" id="AHKC01013689">
    <property type="protein sequence ID" value="EKF29256.1"/>
    <property type="molecule type" value="Genomic_DNA"/>
</dbReference>
<evidence type="ECO:0000313" key="3">
    <source>
        <dbReference type="EMBL" id="EKF29256.1"/>
    </source>
</evidence>
<dbReference type="OrthoDB" id="10391714at2759"/>
<proteinExistence type="predicted"/>
<reference evidence="3 4" key="1">
    <citation type="journal article" date="2012" name="BMC Genomics">
        <title>Comparative genomic analysis of human infective Trypanosoma cruzi lineages with the bat-restricted subspecies T. cruzi marinkellei.</title>
        <authorList>
            <person name="Franzen O."/>
            <person name="Talavera-Lopez C."/>
            <person name="Ochaya S."/>
            <person name="Butler C.E."/>
            <person name="Messenger L.A."/>
            <person name="Lewis M.D."/>
            <person name="Llewellyn M.S."/>
            <person name="Marinkelle C.J."/>
            <person name="Tyler K.M."/>
            <person name="Miles M.A."/>
            <person name="Andersson B."/>
        </authorList>
    </citation>
    <scope>NUCLEOTIDE SEQUENCE [LARGE SCALE GENOMIC DNA]</scope>
    <source>
        <strain evidence="3 4">B7</strain>
    </source>
</reference>
<organism evidence="3 4">
    <name type="scientific">Trypanosoma cruzi marinkellei</name>
    <dbReference type="NCBI Taxonomy" id="85056"/>
    <lineage>
        <taxon>Eukaryota</taxon>
        <taxon>Discoba</taxon>
        <taxon>Euglenozoa</taxon>
        <taxon>Kinetoplastea</taxon>
        <taxon>Metakinetoplastina</taxon>
        <taxon>Trypanosomatida</taxon>
        <taxon>Trypanosomatidae</taxon>
        <taxon>Trypanosoma</taxon>
        <taxon>Schizotrypanum</taxon>
    </lineage>
</organism>
<feature type="region of interest" description="Disordered" evidence="1">
    <location>
        <begin position="137"/>
        <end position="225"/>
    </location>
</feature>